<proteinExistence type="predicted"/>
<name>A0A9D4Q3S8_RHISA</name>
<accession>A0A9D4Q3S8</accession>
<reference evidence="1" key="2">
    <citation type="submission" date="2021-09" db="EMBL/GenBank/DDBJ databases">
        <authorList>
            <person name="Jia N."/>
            <person name="Wang J."/>
            <person name="Shi W."/>
            <person name="Du L."/>
            <person name="Sun Y."/>
            <person name="Zhan W."/>
            <person name="Jiang J."/>
            <person name="Wang Q."/>
            <person name="Zhang B."/>
            <person name="Ji P."/>
            <person name="Sakyi L.B."/>
            <person name="Cui X."/>
            <person name="Yuan T."/>
            <person name="Jiang B."/>
            <person name="Yang W."/>
            <person name="Lam T.T.-Y."/>
            <person name="Chang Q."/>
            <person name="Ding S."/>
            <person name="Wang X."/>
            <person name="Zhu J."/>
            <person name="Ruan X."/>
            <person name="Zhao L."/>
            <person name="Wei J."/>
            <person name="Que T."/>
            <person name="Du C."/>
            <person name="Cheng J."/>
            <person name="Dai P."/>
            <person name="Han X."/>
            <person name="Huang E."/>
            <person name="Gao Y."/>
            <person name="Liu J."/>
            <person name="Shao H."/>
            <person name="Ye R."/>
            <person name="Li L."/>
            <person name="Wei W."/>
            <person name="Wang X."/>
            <person name="Wang C."/>
            <person name="Huo Q."/>
            <person name="Li W."/>
            <person name="Guo W."/>
            <person name="Chen H."/>
            <person name="Chen S."/>
            <person name="Zhou L."/>
            <person name="Zhou L."/>
            <person name="Ni X."/>
            <person name="Tian J."/>
            <person name="Zhou Y."/>
            <person name="Sheng Y."/>
            <person name="Liu T."/>
            <person name="Pan Y."/>
            <person name="Xia L."/>
            <person name="Li J."/>
            <person name="Zhao F."/>
            <person name="Cao W."/>
        </authorList>
    </citation>
    <scope>NUCLEOTIDE SEQUENCE</scope>
    <source>
        <strain evidence="1">Rsan-2018</strain>
        <tissue evidence="1">Larvae</tissue>
    </source>
</reference>
<protein>
    <submittedName>
        <fullName evidence="1">Uncharacterized protein</fullName>
    </submittedName>
</protein>
<comment type="caution">
    <text evidence="1">The sequence shown here is derived from an EMBL/GenBank/DDBJ whole genome shotgun (WGS) entry which is preliminary data.</text>
</comment>
<dbReference type="AlphaFoldDB" id="A0A9D4Q3S8"/>
<dbReference type="InterPro" id="IPR029058">
    <property type="entry name" value="AB_hydrolase_fold"/>
</dbReference>
<organism evidence="1 2">
    <name type="scientific">Rhipicephalus sanguineus</name>
    <name type="common">Brown dog tick</name>
    <name type="synonym">Ixodes sanguineus</name>
    <dbReference type="NCBI Taxonomy" id="34632"/>
    <lineage>
        <taxon>Eukaryota</taxon>
        <taxon>Metazoa</taxon>
        <taxon>Ecdysozoa</taxon>
        <taxon>Arthropoda</taxon>
        <taxon>Chelicerata</taxon>
        <taxon>Arachnida</taxon>
        <taxon>Acari</taxon>
        <taxon>Parasitiformes</taxon>
        <taxon>Ixodida</taxon>
        <taxon>Ixodoidea</taxon>
        <taxon>Ixodidae</taxon>
        <taxon>Rhipicephalinae</taxon>
        <taxon>Rhipicephalus</taxon>
        <taxon>Rhipicephalus</taxon>
    </lineage>
</organism>
<reference evidence="1" key="1">
    <citation type="journal article" date="2020" name="Cell">
        <title>Large-Scale Comparative Analyses of Tick Genomes Elucidate Their Genetic Diversity and Vector Capacities.</title>
        <authorList>
            <consortium name="Tick Genome and Microbiome Consortium (TIGMIC)"/>
            <person name="Jia N."/>
            <person name="Wang J."/>
            <person name="Shi W."/>
            <person name="Du L."/>
            <person name="Sun Y."/>
            <person name="Zhan W."/>
            <person name="Jiang J.F."/>
            <person name="Wang Q."/>
            <person name="Zhang B."/>
            <person name="Ji P."/>
            <person name="Bell-Sakyi L."/>
            <person name="Cui X.M."/>
            <person name="Yuan T.T."/>
            <person name="Jiang B.G."/>
            <person name="Yang W.F."/>
            <person name="Lam T.T."/>
            <person name="Chang Q.C."/>
            <person name="Ding S.J."/>
            <person name="Wang X.J."/>
            <person name="Zhu J.G."/>
            <person name="Ruan X.D."/>
            <person name="Zhao L."/>
            <person name="Wei J.T."/>
            <person name="Ye R.Z."/>
            <person name="Que T.C."/>
            <person name="Du C.H."/>
            <person name="Zhou Y.H."/>
            <person name="Cheng J.X."/>
            <person name="Dai P.F."/>
            <person name="Guo W.B."/>
            <person name="Han X.H."/>
            <person name="Huang E.J."/>
            <person name="Li L.F."/>
            <person name="Wei W."/>
            <person name="Gao Y.C."/>
            <person name="Liu J.Z."/>
            <person name="Shao H.Z."/>
            <person name="Wang X."/>
            <person name="Wang C.C."/>
            <person name="Yang T.C."/>
            <person name="Huo Q.B."/>
            <person name="Li W."/>
            <person name="Chen H.Y."/>
            <person name="Chen S.E."/>
            <person name="Zhou L.G."/>
            <person name="Ni X.B."/>
            <person name="Tian J.H."/>
            <person name="Sheng Y."/>
            <person name="Liu T."/>
            <person name="Pan Y.S."/>
            <person name="Xia L.Y."/>
            <person name="Li J."/>
            <person name="Zhao F."/>
            <person name="Cao W.C."/>
        </authorList>
    </citation>
    <scope>NUCLEOTIDE SEQUENCE</scope>
    <source>
        <strain evidence="1">Rsan-2018</strain>
    </source>
</reference>
<dbReference type="VEuPathDB" id="VectorBase:RSAN_035880"/>
<sequence>MAVRGFHEHAIFDVPAHIDYILKETKRKDLLYIGMSQGTLTFFTMLSEKPWYNDRRLAHAAGSYELLPQGMPIAGFVRQFCGYATRGICAFLADSFANFGSRYINELVKSKKFQKFDYGPFYNKDYYGNRRVPEYELSNVQTDLGIFWSAGDEFVPPEDVRELLKSLQRNVKMSHYIDDPFYTHIHFLVSTTNGVYLYKELLGFLRRYDDKGEPCPAA</sequence>
<evidence type="ECO:0000313" key="2">
    <source>
        <dbReference type="Proteomes" id="UP000821837"/>
    </source>
</evidence>
<dbReference type="PANTHER" id="PTHR11005">
    <property type="entry name" value="LYSOSOMAL ACID LIPASE-RELATED"/>
    <property type="match status" value="1"/>
</dbReference>
<dbReference type="SUPFAM" id="SSF53474">
    <property type="entry name" value="alpha/beta-Hydrolases"/>
    <property type="match status" value="1"/>
</dbReference>
<gene>
    <name evidence="1" type="ORF">HPB52_021623</name>
</gene>
<evidence type="ECO:0000313" key="1">
    <source>
        <dbReference type="EMBL" id="KAH7963547.1"/>
    </source>
</evidence>
<dbReference type="Proteomes" id="UP000821837">
    <property type="component" value="Chromosome 3"/>
</dbReference>
<dbReference type="EMBL" id="JABSTV010001249">
    <property type="protein sequence ID" value="KAH7963547.1"/>
    <property type="molecule type" value="Genomic_DNA"/>
</dbReference>
<keyword evidence="2" id="KW-1185">Reference proteome</keyword>
<dbReference type="Gene3D" id="3.40.50.1820">
    <property type="entry name" value="alpha/beta hydrolase"/>
    <property type="match status" value="2"/>
</dbReference>